<dbReference type="HOGENOM" id="CLU_1725836_0_0_1"/>
<sequence length="152" mass="18666">MINCLFYNSTKFGGVYKKQCYIHNINGQWVYNRYQINIASQRDLEHYDRKTFQKNAAYQRRTQQQNYEIKLCKGRIWFLIQVEKNCNLTLSRAYHNYHDNNNKSLFVFILWSYYCNFRHNQLSSREWCKLVVLTEYEDIFIETEKQKRSVVN</sequence>
<dbReference type="GeneID" id="5017946"/>
<evidence type="ECO:0000313" key="2">
    <source>
        <dbReference type="Proteomes" id="UP000000600"/>
    </source>
</evidence>
<evidence type="ECO:0008006" key="3">
    <source>
        <dbReference type="Google" id="ProtNLM"/>
    </source>
</evidence>
<dbReference type="KEGG" id="ptm:GSPATT00034242001"/>
<name>A0C1U8_PARTE</name>
<protein>
    <recommendedName>
        <fullName evidence="3">Transmembrane protein</fullName>
    </recommendedName>
</protein>
<reference evidence="1 2" key="1">
    <citation type="journal article" date="2006" name="Nature">
        <title>Global trends of whole-genome duplications revealed by the ciliate Paramecium tetraurelia.</title>
        <authorList>
            <consortium name="Genoscope"/>
            <person name="Aury J.-M."/>
            <person name="Jaillon O."/>
            <person name="Duret L."/>
            <person name="Noel B."/>
            <person name="Jubin C."/>
            <person name="Porcel B.M."/>
            <person name="Segurens B."/>
            <person name="Daubin V."/>
            <person name="Anthouard V."/>
            <person name="Aiach N."/>
            <person name="Arnaiz O."/>
            <person name="Billaut A."/>
            <person name="Beisson J."/>
            <person name="Blanc I."/>
            <person name="Bouhouche K."/>
            <person name="Camara F."/>
            <person name="Duharcourt S."/>
            <person name="Guigo R."/>
            <person name="Gogendeau D."/>
            <person name="Katinka M."/>
            <person name="Keller A.-M."/>
            <person name="Kissmehl R."/>
            <person name="Klotz C."/>
            <person name="Koll F."/>
            <person name="Le Moue A."/>
            <person name="Lepere C."/>
            <person name="Malinsky S."/>
            <person name="Nowacki M."/>
            <person name="Nowak J.K."/>
            <person name="Plattner H."/>
            <person name="Poulain J."/>
            <person name="Ruiz F."/>
            <person name="Serrano V."/>
            <person name="Zagulski M."/>
            <person name="Dessen P."/>
            <person name="Betermier M."/>
            <person name="Weissenbach J."/>
            <person name="Scarpelli C."/>
            <person name="Schachter V."/>
            <person name="Sperling L."/>
            <person name="Meyer E."/>
            <person name="Cohen J."/>
            <person name="Wincker P."/>
        </authorList>
    </citation>
    <scope>NUCLEOTIDE SEQUENCE [LARGE SCALE GENOMIC DNA]</scope>
    <source>
        <strain evidence="1 2">Stock d4-2</strain>
    </source>
</reference>
<proteinExistence type="predicted"/>
<evidence type="ECO:0000313" key="1">
    <source>
        <dbReference type="EMBL" id="CAK64765.1"/>
    </source>
</evidence>
<dbReference type="AlphaFoldDB" id="A0C1U8"/>
<gene>
    <name evidence="1" type="ORF">GSPATT00034242001</name>
</gene>
<accession>A0C1U8</accession>
<organism evidence="1 2">
    <name type="scientific">Paramecium tetraurelia</name>
    <dbReference type="NCBI Taxonomy" id="5888"/>
    <lineage>
        <taxon>Eukaryota</taxon>
        <taxon>Sar</taxon>
        <taxon>Alveolata</taxon>
        <taxon>Ciliophora</taxon>
        <taxon>Intramacronucleata</taxon>
        <taxon>Oligohymenophorea</taxon>
        <taxon>Peniculida</taxon>
        <taxon>Parameciidae</taxon>
        <taxon>Paramecium</taxon>
    </lineage>
</organism>
<keyword evidence="2" id="KW-1185">Reference proteome</keyword>
<dbReference type="InParanoid" id="A0C1U8"/>
<dbReference type="RefSeq" id="XP_001432162.1">
    <property type="nucleotide sequence ID" value="XM_001432125.1"/>
</dbReference>
<dbReference type="EMBL" id="CT868034">
    <property type="protein sequence ID" value="CAK64765.1"/>
    <property type="molecule type" value="Genomic_DNA"/>
</dbReference>
<dbReference type="Proteomes" id="UP000000600">
    <property type="component" value="Unassembled WGS sequence"/>
</dbReference>